<feature type="region of interest" description="Disordered" evidence="9">
    <location>
        <begin position="340"/>
        <end position="385"/>
    </location>
</feature>
<evidence type="ECO:0000256" key="2">
    <source>
        <dbReference type="ARBA" id="ARBA00022491"/>
    </source>
</evidence>
<feature type="compositionally biased region" description="Polar residues" evidence="9">
    <location>
        <begin position="98"/>
        <end position="121"/>
    </location>
</feature>
<dbReference type="SMART" id="SM00355">
    <property type="entry name" value="ZnF_C2H2"/>
    <property type="match status" value="2"/>
</dbReference>
<dbReference type="InterPro" id="IPR036236">
    <property type="entry name" value="Znf_C2H2_sf"/>
</dbReference>
<reference evidence="12" key="1">
    <citation type="journal article" date="2011" name="Proc. Natl. Acad. Sci. U.S.A.">
        <title>Obligate biotrophy features unraveled by the genomic analysis of rust fungi.</title>
        <authorList>
            <person name="Duplessis S."/>
            <person name="Cuomo C.A."/>
            <person name="Lin Y.-C."/>
            <person name="Aerts A."/>
            <person name="Tisserant E."/>
            <person name="Veneault-Fourrey C."/>
            <person name="Joly D.L."/>
            <person name="Hacquard S."/>
            <person name="Amselem J."/>
            <person name="Cantarel B.L."/>
            <person name="Chiu R."/>
            <person name="Coutinho P.M."/>
            <person name="Feau N."/>
            <person name="Field M."/>
            <person name="Frey P."/>
            <person name="Gelhaye E."/>
            <person name="Goldberg J."/>
            <person name="Grabherr M.G."/>
            <person name="Kodira C.D."/>
            <person name="Kohler A."/>
            <person name="Kuees U."/>
            <person name="Lindquist E.A."/>
            <person name="Lucas S.M."/>
            <person name="Mago R."/>
            <person name="Mauceli E."/>
            <person name="Morin E."/>
            <person name="Murat C."/>
            <person name="Pangilinan J.L."/>
            <person name="Park R."/>
            <person name="Pearson M."/>
            <person name="Quesneville H."/>
            <person name="Rouhier N."/>
            <person name="Sakthikumar S."/>
            <person name="Salamov A.A."/>
            <person name="Schmutz J."/>
            <person name="Selles B."/>
            <person name="Shapiro H."/>
            <person name="Tanguay P."/>
            <person name="Tuskan G.A."/>
            <person name="Henrissat B."/>
            <person name="Van de Peer Y."/>
            <person name="Rouze P."/>
            <person name="Ellis J.G."/>
            <person name="Dodds P.N."/>
            <person name="Schein J.E."/>
            <person name="Zhong S."/>
            <person name="Hamelin R.C."/>
            <person name="Grigoriev I.V."/>
            <person name="Szabo L.J."/>
            <person name="Martin F."/>
        </authorList>
    </citation>
    <scope>NUCLEOTIDE SEQUENCE [LARGE SCALE GENOMIC DNA]</scope>
    <source>
        <strain evidence="12">98AG31 / pathotype 3-4-7</strain>
    </source>
</reference>
<evidence type="ECO:0000256" key="5">
    <source>
        <dbReference type="ARBA" id="ARBA00022771"/>
    </source>
</evidence>
<accession>F4RJ43</accession>
<dbReference type="InParanoid" id="F4RJ43"/>
<protein>
    <recommendedName>
        <fullName evidence="10">C2H2-type domain-containing protein</fullName>
    </recommendedName>
</protein>
<feature type="region of interest" description="Disordered" evidence="9">
    <location>
        <begin position="98"/>
        <end position="169"/>
    </location>
</feature>
<dbReference type="Gene3D" id="3.30.160.60">
    <property type="entry name" value="Classic Zinc Finger"/>
    <property type="match status" value="2"/>
</dbReference>
<dbReference type="GO" id="GO:0031519">
    <property type="term" value="C:PcG protein complex"/>
    <property type="evidence" value="ECO:0007669"/>
    <property type="project" value="TreeGrafter"/>
</dbReference>
<dbReference type="GO" id="GO:0005667">
    <property type="term" value="C:transcription regulator complex"/>
    <property type="evidence" value="ECO:0007669"/>
    <property type="project" value="TreeGrafter"/>
</dbReference>
<gene>
    <name evidence="11" type="ORF">MELLADRAFT_105710</name>
</gene>
<dbReference type="GO" id="GO:0060258">
    <property type="term" value="P:negative regulation of filamentous growth"/>
    <property type="evidence" value="ECO:0007669"/>
    <property type="project" value="UniProtKB-ARBA"/>
</dbReference>
<dbReference type="GO" id="GO:0008270">
    <property type="term" value="F:zinc ion binding"/>
    <property type="evidence" value="ECO:0007669"/>
    <property type="project" value="UniProtKB-KW"/>
</dbReference>
<feature type="region of interest" description="Disordered" evidence="9">
    <location>
        <begin position="240"/>
        <end position="268"/>
    </location>
</feature>
<dbReference type="GO" id="GO:0000785">
    <property type="term" value="C:chromatin"/>
    <property type="evidence" value="ECO:0007669"/>
    <property type="project" value="TreeGrafter"/>
</dbReference>
<evidence type="ECO:0000313" key="12">
    <source>
        <dbReference type="Proteomes" id="UP000001072"/>
    </source>
</evidence>
<comment type="subcellular location">
    <subcellularLocation>
        <location evidence="1">Nucleus</location>
    </subcellularLocation>
</comment>
<feature type="compositionally biased region" description="Basic and acidic residues" evidence="9">
    <location>
        <begin position="257"/>
        <end position="266"/>
    </location>
</feature>
<dbReference type="GO" id="GO:0000981">
    <property type="term" value="F:DNA-binding transcription factor activity, RNA polymerase II-specific"/>
    <property type="evidence" value="ECO:0007669"/>
    <property type="project" value="TreeGrafter"/>
</dbReference>
<evidence type="ECO:0000256" key="4">
    <source>
        <dbReference type="ARBA" id="ARBA00022737"/>
    </source>
</evidence>
<sequence>MFSTIPRPESVSQPSSAVLNRFSTFRDPQPISSPLSMYNNSPVLTPTIASPALPKGFSSHLNSPRNFNHRDGRTHIKSKTCHGFSEIFKLPSSPSDQLASFATHNENPTFNGSSTHPTWTLKSPAEFSRRRSHTTPSSCPTDSQNHDSYQSFGQNSPYGNNPQPFSDMMSIPDADLAFTLGEPSSNLFYTHETNATQYTARPIEATSEMRFAQVNAGQEGSEISPPPIKLPTMVPNSMVSQQKHKHGGNGNTGVRKTKTETVEKSDAPAVSVTPGGYARKYACVWDGCGKAFTTSGHLARHNRIHTGEKRYECLMSGCHSRFSRQDNMLQHYRTHLSGKCRRLPSVSSTASSNDSKKTSDKRSREKMQSSSHETDATSNHQPKEFPESVIENDFSNMIDYHETVPISAPPPISDEFPLIYDDSTSFTNASSYTFSPYPPFELQEAELIMAEPEGFRTHDMNTYLSQDRGFPPSAWPFDYGDQSNQQVFASSQSYRESDLVHNPFGNSFTNLQYSLPDVPQDLQEFYERNPYEVNHQDMSPFALTRSLQSEGGQYLAFEGNHS</sequence>
<keyword evidence="7" id="KW-0539">Nucleus</keyword>
<dbReference type="PANTHER" id="PTHR14003:SF19">
    <property type="entry name" value="YY2 TRANSCRIPTION FACTOR"/>
    <property type="match status" value="1"/>
</dbReference>
<keyword evidence="3" id="KW-0479">Metal-binding</keyword>
<dbReference type="EMBL" id="GL883103">
    <property type="protein sequence ID" value="EGG07668.1"/>
    <property type="molecule type" value="Genomic_DNA"/>
</dbReference>
<evidence type="ECO:0000256" key="7">
    <source>
        <dbReference type="ARBA" id="ARBA00023242"/>
    </source>
</evidence>
<dbReference type="Pfam" id="PF00096">
    <property type="entry name" value="zf-C2H2"/>
    <property type="match status" value="1"/>
</dbReference>
<dbReference type="GeneID" id="18922692"/>
<name>F4RJ43_MELLP</name>
<organism evidence="12">
    <name type="scientific">Melampsora larici-populina (strain 98AG31 / pathotype 3-4-7)</name>
    <name type="common">Poplar leaf rust fungus</name>
    <dbReference type="NCBI Taxonomy" id="747676"/>
    <lineage>
        <taxon>Eukaryota</taxon>
        <taxon>Fungi</taxon>
        <taxon>Dikarya</taxon>
        <taxon>Basidiomycota</taxon>
        <taxon>Pucciniomycotina</taxon>
        <taxon>Pucciniomycetes</taxon>
        <taxon>Pucciniales</taxon>
        <taxon>Melampsoraceae</taxon>
        <taxon>Melampsora</taxon>
    </lineage>
</organism>
<feature type="domain" description="C2H2-type" evidence="10">
    <location>
        <begin position="311"/>
        <end position="340"/>
    </location>
</feature>
<keyword evidence="4" id="KW-0677">Repeat</keyword>
<keyword evidence="12" id="KW-1185">Reference proteome</keyword>
<feature type="domain" description="C2H2-type" evidence="10">
    <location>
        <begin position="281"/>
        <end position="310"/>
    </location>
</feature>
<evidence type="ECO:0000256" key="9">
    <source>
        <dbReference type="SAM" id="MobiDB-lite"/>
    </source>
</evidence>
<evidence type="ECO:0000259" key="10">
    <source>
        <dbReference type="PROSITE" id="PS50157"/>
    </source>
</evidence>
<dbReference type="PANTHER" id="PTHR14003">
    <property type="entry name" value="TRANSCRIPTIONAL REPRESSOR PROTEIN YY"/>
    <property type="match status" value="1"/>
</dbReference>
<dbReference type="GO" id="GO:0000122">
    <property type="term" value="P:negative regulation of transcription by RNA polymerase II"/>
    <property type="evidence" value="ECO:0007669"/>
    <property type="project" value="UniProtKB-ARBA"/>
</dbReference>
<keyword evidence="2" id="KW-0678">Repressor</keyword>
<dbReference type="GO" id="GO:0000978">
    <property type="term" value="F:RNA polymerase II cis-regulatory region sequence-specific DNA binding"/>
    <property type="evidence" value="ECO:0007669"/>
    <property type="project" value="TreeGrafter"/>
</dbReference>
<keyword evidence="6" id="KW-0862">Zinc</keyword>
<keyword evidence="5 8" id="KW-0863">Zinc-finger</keyword>
<dbReference type="SUPFAM" id="SSF57667">
    <property type="entry name" value="beta-beta-alpha zinc fingers"/>
    <property type="match status" value="1"/>
</dbReference>
<dbReference type="HOGENOM" id="CLU_484910_0_0_1"/>
<dbReference type="KEGG" id="mlr:MELLADRAFT_105710"/>
<dbReference type="InterPro" id="IPR013087">
    <property type="entry name" value="Znf_C2H2_type"/>
</dbReference>
<proteinExistence type="predicted"/>
<evidence type="ECO:0000256" key="6">
    <source>
        <dbReference type="ARBA" id="ARBA00022833"/>
    </source>
</evidence>
<dbReference type="STRING" id="747676.F4RJ43"/>
<dbReference type="FunFam" id="3.30.160.60:FF:001382">
    <property type="entry name" value="Transcriptional repressor"/>
    <property type="match status" value="1"/>
</dbReference>
<evidence type="ECO:0000256" key="8">
    <source>
        <dbReference type="PROSITE-ProRule" id="PRU00042"/>
    </source>
</evidence>
<dbReference type="PROSITE" id="PS00028">
    <property type="entry name" value="ZINC_FINGER_C2H2_1"/>
    <property type="match status" value="2"/>
</dbReference>
<dbReference type="eggNOG" id="KOG1721">
    <property type="taxonomic scope" value="Eukaryota"/>
</dbReference>
<evidence type="ECO:0000256" key="1">
    <source>
        <dbReference type="ARBA" id="ARBA00004123"/>
    </source>
</evidence>
<dbReference type="OrthoDB" id="2502162at2759"/>
<dbReference type="AlphaFoldDB" id="F4RJ43"/>
<dbReference type="Proteomes" id="UP000001072">
    <property type="component" value="Unassembled WGS sequence"/>
</dbReference>
<evidence type="ECO:0000256" key="3">
    <source>
        <dbReference type="ARBA" id="ARBA00022723"/>
    </source>
</evidence>
<dbReference type="VEuPathDB" id="FungiDB:MELLADRAFT_105710"/>
<dbReference type="PROSITE" id="PS50157">
    <property type="entry name" value="ZINC_FINGER_C2H2_2"/>
    <property type="match status" value="2"/>
</dbReference>
<feature type="compositionally biased region" description="Basic and acidic residues" evidence="9">
    <location>
        <begin position="354"/>
        <end position="385"/>
    </location>
</feature>
<dbReference type="RefSeq" id="XP_007409000.1">
    <property type="nucleotide sequence ID" value="XM_007408938.1"/>
</dbReference>
<feature type="compositionally biased region" description="Polar residues" evidence="9">
    <location>
        <begin position="134"/>
        <end position="164"/>
    </location>
</feature>
<evidence type="ECO:0000313" key="11">
    <source>
        <dbReference type="EMBL" id="EGG07668.1"/>
    </source>
</evidence>